<dbReference type="PRINTS" id="PR01438">
    <property type="entry name" value="UNVRSLSTRESS"/>
</dbReference>
<evidence type="ECO:0000313" key="4">
    <source>
        <dbReference type="Proteomes" id="UP000182829"/>
    </source>
</evidence>
<protein>
    <submittedName>
        <fullName evidence="3">Nucleotide-binding universal stress protein, UspA family</fullName>
    </submittedName>
</protein>
<dbReference type="CDD" id="cd00293">
    <property type="entry name" value="USP-like"/>
    <property type="match status" value="1"/>
</dbReference>
<dbReference type="OrthoDB" id="105697at2157"/>
<dbReference type="InterPro" id="IPR014729">
    <property type="entry name" value="Rossmann-like_a/b/a_fold"/>
</dbReference>
<dbReference type="InterPro" id="IPR006015">
    <property type="entry name" value="Universal_stress_UspA"/>
</dbReference>
<name>A0A1I3LSW0_9EURY</name>
<dbReference type="RefSeq" id="WP_005576291.1">
    <property type="nucleotide sequence ID" value="NZ_FORO01000008.1"/>
</dbReference>
<evidence type="ECO:0000313" key="3">
    <source>
        <dbReference type="EMBL" id="SFI87864.1"/>
    </source>
</evidence>
<dbReference type="SUPFAM" id="SSF52402">
    <property type="entry name" value="Adenine nucleotide alpha hydrolases-like"/>
    <property type="match status" value="1"/>
</dbReference>
<evidence type="ECO:0000259" key="2">
    <source>
        <dbReference type="Pfam" id="PF00582"/>
    </source>
</evidence>
<dbReference type="OMA" id="HLMDANS"/>
<proteinExistence type="inferred from homology"/>
<dbReference type="Proteomes" id="UP000182829">
    <property type="component" value="Unassembled WGS sequence"/>
</dbReference>
<dbReference type="InterPro" id="IPR006016">
    <property type="entry name" value="UspA"/>
</dbReference>
<dbReference type="GeneID" id="14207696"/>
<reference evidence="3 4" key="1">
    <citation type="submission" date="2016-10" db="EMBL/GenBank/DDBJ databases">
        <authorList>
            <person name="de Groot N.N."/>
        </authorList>
    </citation>
    <scope>NUCLEOTIDE SEQUENCE [LARGE SCALE GENOMIC DNA]</scope>
    <source>
        <strain evidence="3 4">SP2</strain>
    </source>
</reference>
<accession>A0A1I3LSW0</accession>
<dbReference type="PANTHER" id="PTHR46268:SF6">
    <property type="entry name" value="UNIVERSAL STRESS PROTEIN UP12"/>
    <property type="match status" value="1"/>
</dbReference>
<dbReference type="Pfam" id="PF00582">
    <property type="entry name" value="Usp"/>
    <property type="match status" value="1"/>
</dbReference>
<evidence type="ECO:0000256" key="1">
    <source>
        <dbReference type="ARBA" id="ARBA00008791"/>
    </source>
</evidence>
<dbReference type="Gene3D" id="3.40.50.620">
    <property type="entry name" value="HUPs"/>
    <property type="match status" value="1"/>
</dbReference>
<organism evidence="3 4">
    <name type="scientific">Natronobacterium gregoryi</name>
    <dbReference type="NCBI Taxonomy" id="44930"/>
    <lineage>
        <taxon>Archaea</taxon>
        <taxon>Methanobacteriati</taxon>
        <taxon>Methanobacteriota</taxon>
        <taxon>Stenosarchaea group</taxon>
        <taxon>Halobacteria</taxon>
        <taxon>Halobacteriales</taxon>
        <taxon>Natrialbaceae</taxon>
        <taxon>Natronobacterium</taxon>
    </lineage>
</organism>
<dbReference type="PANTHER" id="PTHR46268">
    <property type="entry name" value="STRESS RESPONSE PROTEIN NHAX"/>
    <property type="match status" value="1"/>
</dbReference>
<dbReference type="AlphaFoldDB" id="A0A1I3LSW0"/>
<gene>
    <name evidence="3" type="ORF">SAMN05443661_10838</name>
</gene>
<feature type="domain" description="UspA" evidence="2">
    <location>
        <begin position="1"/>
        <end position="139"/>
    </location>
</feature>
<sequence>MYDSILVATDGSETGSVAVEHAIELADQFGATLYGITVLESRTEYDNAIVDPAETKRRRIDRAESVLADLESTAVDVGLSVETTVESGVPHEKILEAAGEYGVDAIVVGARGRSSFKRALLGGTVDGVVRLTDRPVVVVAEDEHEPESTGD</sequence>
<comment type="similarity">
    <text evidence="1">Belongs to the universal stress protein A family.</text>
</comment>
<dbReference type="EMBL" id="FORO01000008">
    <property type="protein sequence ID" value="SFI87864.1"/>
    <property type="molecule type" value="Genomic_DNA"/>
</dbReference>